<keyword evidence="4" id="KW-1185">Reference proteome</keyword>
<keyword evidence="2" id="KW-0732">Signal</keyword>
<evidence type="ECO:0000256" key="1">
    <source>
        <dbReference type="SAM" id="MobiDB-lite"/>
    </source>
</evidence>
<feature type="compositionally biased region" description="Low complexity" evidence="1">
    <location>
        <begin position="196"/>
        <end position="230"/>
    </location>
</feature>
<gene>
    <name evidence="3" type="ORF">NPX13_g4284</name>
</gene>
<accession>A0A9W8NGS1</accession>
<dbReference type="EMBL" id="JANPWZ010000593">
    <property type="protein sequence ID" value="KAJ3574698.1"/>
    <property type="molecule type" value="Genomic_DNA"/>
</dbReference>
<proteinExistence type="predicted"/>
<sequence>MTRLLLPIVLLSSSVFAGDSTCGFSGGWPIRRSGGCDADAPVSCGVGIQPRCCPSSFECLIIAEPSGSSLAYCCPPGQDCAEETNAHSQCPVSSWNVWAYNSDGTRAWCCEEGYYGYATLAEDAVGCQPIDEDIDTRRYETVTLYSAQSLACASSSATTIESSSSVLDPLPSTTSTVLSTSTVVSSYVVSSYSTTVSSLPSTTPIPSNSTAHSTTTSSTTSTSTNTSTTTPAQGPGSNTTPAGVATLVFAAVAGSLLVTIL</sequence>
<name>A0A9W8NGS1_9PEZI</name>
<dbReference type="VEuPathDB" id="FungiDB:F4678DRAFT_310096"/>
<feature type="signal peptide" evidence="2">
    <location>
        <begin position="1"/>
        <end position="17"/>
    </location>
</feature>
<protein>
    <submittedName>
        <fullName evidence="3">Uncharacterized protein</fullName>
    </submittedName>
</protein>
<feature type="region of interest" description="Disordered" evidence="1">
    <location>
        <begin position="196"/>
        <end position="238"/>
    </location>
</feature>
<comment type="caution">
    <text evidence="3">The sequence shown here is derived from an EMBL/GenBank/DDBJ whole genome shotgun (WGS) entry which is preliminary data.</text>
</comment>
<feature type="chain" id="PRO_5040924085" evidence="2">
    <location>
        <begin position="18"/>
        <end position="261"/>
    </location>
</feature>
<evidence type="ECO:0000313" key="3">
    <source>
        <dbReference type="EMBL" id="KAJ3574698.1"/>
    </source>
</evidence>
<dbReference type="Proteomes" id="UP001148614">
    <property type="component" value="Unassembled WGS sequence"/>
</dbReference>
<dbReference type="AlphaFoldDB" id="A0A9W8NGS1"/>
<evidence type="ECO:0000313" key="4">
    <source>
        <dbReference type="Proteomes" id="UP001148614"/>
    </source>
</evidence>
<organism evidence="3 4">
    <name type="scientific">Xylaria arbuscula</name>
    <dbReference type="NCBI Taxonomy" id="114810"/>
    <lineage>
        <taxon>Eukaryota</taxon>
        <taxon>Fungi</taxon>
        <taxon>Dikarya</taxon>
        <taxon>Ascomycota</taxon>
        <taxon>Pezizomycotina</taxon>
        <taxon>Sordariomycetes</taxon>
        <taxon>Xylariomycetidae</taxon>
        <taxon>Xylariales</taxon>
        <taxon>Xylariaceae</taxon>
        <taxon>Xylaria</taxon>
    </lineage>
</organism>
<reference evidence="3" key="1">
    <citation type="submission" date="2022-07" db="EMBL/GenBank/DDBJ databases">
        <title>Genome Sequence of Xylaria arbuscula.</title>
        <authorList>
            <person name="Buettner E."/>
        </authorList>
    </citation>
    <scope>NUCLEOTIDE SEQUENCE</scope>
    <source>
        <strain evidence="3">VT107</strain>
    </source>
</reference>
<evidence type="ECO:0000256" key="2">
    <source>
        <dbReference type="SAM" id="SignalP"/>
    </source>
</evidence>